<keyword evidence="3" id="KW-1185">Reference proteome</keyword>
<protein>
    <recommendedName>
        <fullName evidence="1">Fungal-type protein kinase domain-containing protein</fullName>
    </recommendedName>
</protein>
<dbReference type="AlphaFoldDB" id="K5VR61"/>
<dbReference type="InterPro" id="IPR040976">
    <property type="entry name" value="Pkinase_fungal"/>
</dbReference>
<dbReference type="HOGENOM" id="CLU_038497_0_0_1"/>
<dbReference type="OrthoDB" id="5584477at2759"/>
<accession>K5VR61</accession>
<feature type="domain" description="Fungal-type protein kinase" evidence="1">
    <location>
        <begin position="248"/>
        <end position="352"/>
    </location>
</feature>
<organism evidence="2 3">
    <name type="scientific">Phanerochaete carnosa (strain HHB-10118-sp)</name>
    <name type="common">White-rot fungus</name>
    <name type="synonym">Peniophora carnosa</name>
    <dbReference type="NCBI Taxonomy" id="650164"/>
    <lineage>
        <taxon>Eukaryota</taxon>
        <taxon>Fungi</taxon>
        <taxon>Dikarya</taxon>
        <taxon>Basidiomycota</taxon>
        <taxon>Agaricomycotina</taxon>
        <taxon>Agaricomycetes</taxon>
        <taxon>Polyporales</taxon>
        <taxon>Phanerochaetaceae</taxon>
        <taxon>Phanerochaete</taxon>
    </lineage>
</organism>
<reference evidence="2 3" key="1">
    <citation type="journal article" date="2012" name="BMC Genomics">
        <title>Comparative genomics of the white-rot fungi, Phanerochaete carnosa and P. chrysosporium, to elucidate the genetic basis of the distinct wood types they colonize.</title>
        <authorList>
            <person name="Suzuki H."/>
            <person name="MacDonald J."/>
            <person name="Syed K."/>
            <person name="Salamov A."/>
            <person name="Hori C."/>
            <person name="Aerts A."/>
            <person name="Henrissat B."/>
            <person name="Wiebenga A."/>
            <person name="vanKuyk P.A."/>
            <person name="Barry K."/>
            <person name="Lindquist E."/>
            <person name="LaButti K."/>
            <person name="Lapidus A."/>
            <person name="Lucas S."/>
            <person name="Coutinho P."/>
            <person name="Gong Y."/>
            <person name="Samejima M."/>
            <person name="Mahadevan R."/>
            <person name="Abou-Zaid M."/>
            <person name="de Vries R.P."/>
            <person name="Igarashi K."/>
            <person name="Yadav J.S."/>
            <person name="Grigoriev I.V."/>
            <person name="Master E.R."/>
        </authorList>
    </citation>
    <scope>NUCLEOTIDE SEQUENCE [LARGE SCALE GENOMIC DNA]</scope>
    <source>
        <strain evidence="2 3">HHB-10118-sp</strain>
    </source>
</reference>
<evidence type="ECO:0000313" key="3">
    <source>
        <dbReference type="Proteomes" id="UP000008370"/>
    </source>
</evidence>
<evidence type="ECO:0000259" key="1">
    <source>
        <dbReference type="Pfam" id="PF17667"/>
    </source>
</evidence>
<name>K5VR61_PHACS</name>
<feature type="non-terminal residue" evidence="2">
    <location>
        <position position="437"/>
    </location>
</feature>
<dbReference type="SUPFAM" id="SSF56112">
    <property type="entry name" value="Protein kinase-like (PK-like)"/>
    <property type="match status" value="1"/>
</dbReference>
<evidence type="ECO:0000313" key="2">
    <source>
        <dbReference type="EMBL" id="EKM49064.1"/>
    </source>
</evidence>
<gene>
    <name evidence="2" type="ORF">PHACADRAFT_107624</name>
</gene>
<dbReference type="InParanoid" id="K5VR61"/>
<dbReference type="Pfam" id="PF17667">
    <property type="entry name" value="Pkinase_fungal"/>
    <property type="match status" value="2"/>
</dbReference>
<dbReference type="GeneID" id="18907468"/>
<dbReference type="PANTHER" id="PTHR38248:SF2">
    <property type="entry name" value="FUNK1 11"/>
    <property type="match status" value="1"/>
</dbReference>
<feature type="domain" description="Fungal-type protein kinase" evidence="1">
    <location>
        <begin position="5"/>
        <end position="178"/>
    </location>
</feature>
<dbReference type="InterPro" id="IPR011009">
    <property type="entry name" value="Kinase-like_dom_sf"/>
</dbReference>
<proteinExistence type="predicted"/>
<dbReference type="KEGG" id="pco:PHACADRAFT_107624"/>
<dbReference type="RefSeq" id="XP_007402383.1">
    <property type="nucleotide sequence ID" value="XM_007402321.1"/>
</dbReference>
<dbReference type="Proteomes" id="UP000008370">
    <property type="component" value="Unassembled WGS sequence"/>
</dbReference>
<dbReference type="PANTHER" id="PTHR38248">
    <property type="entry name" value="FUNK1 6"/>
    <property type="match status" value="1"/>
</dbReference>
<sequence length="437" mass="49696">QAASYVIKILSNTNSSCAHCLGIVLWHEQLSLWLYDAAGVVATSDQLSVIQDFEKFAAILICLACCSAERLGAMPKICLPNDTPYPDHFPPKSMDGHTINMFPANCDSENAEITPIFAKYALVGRHTTVYNATAENLLTCAPGTPLVVKFSQQVHTCLKEQDLLNAARAARVRNLPSLRLARDLWSLSEGFCGLFCEEEPVNYERRVLRAPVFTKYEPLEVLFSRSSRYLGEMVYQMLNCDLHDLRYRVLILHRGVSFNNIMVLTDEPDGKPLFILNDFDLATCATVDGKLKGGPISKHHTGTLPFMSYELLHDMWSTYEVVRKLSGDSPLVPARHHLRFDYELLLYIALWCTFKCEKLRFTEARNVINAQVEQWECGAYSDRDLFSRKLMLLTKIMGPNSLREMPLSPPFEPWLPFFEAWMDTVQPADHLLQRANY</sequence>
<dbReference type="EMBL" id="JH930568">
    <property type="protein sequence ID" value="EKM49064.1"/>
    <property type="molecule type" value="Genomic_DNA"/>
</dbReference>